<dbReference type="OrthoDB" id="9788081at2"/>
<dbReference type="GO" id="GO:0016020">
    <property type="term" value="C:membrane"/>
    <property type="evidence" value="ECO:0007669"/>
    <property type="project" value="UniProtKB-SubCell"/>
</dbReference>
<organism evidence="9 10">
    <name type="scientific">Janibacter indicus</name>
    <dbReference type="NCBI Taxonomy" id="857417"/>
    <lineage>
        <taxon>Bacteria</taxon>
        <taxon>Bacillati</taxon>
        <taxon>Actinomycetota</taxon>
        <taxon>Actinomycetes</taxon>
        <taxon>Micrococcales</taxon>
        <taxon>Intrasporangiaceae</taxon>
        <taxon>Janibacter</taxon>
    </lineage>
</organism>
<dbReference type="Pfam" id="PF01127">
    <property type="entry name" value="Sdh_cyt"/>
    <property type="match status" value="1"/>
</dbReference>
<keyword evidence="2" id="KW-0349">Heme</keyword>
<evidence type="ECO:0000256" key="3">
    <source>
        <dbReference type="ARBA" id="ARBA00022692"/>
    </source>
</evidence>
<keyword evidence="3 8" id="KW-0812">Transmembrane</keyword>
<evidence type="ECO:0000256" key="1">
    <source>
        <dbReference type="ARBA" id="ARBA00004370"/>
    </source>
</evidence>
<keyword evidence="6" id="KW-0408">Iron</keyword>
<keyword evidence="4" id="KW-0479">Metal-binding</keyword>
<accession>A0A1W2CPB6</accession>
<keyword evidence="5 8" id="KW-1133">Transmembrane helix</keyword>
<dbReference type="CDD" id="cd03498">
    <property type="entry name" value="SQR_TypeB_2_TM"/>
    <property type="match status" value="1"/>
</dbReference>
<dbReference type="InterPro" id="IPR034804">
    <property type="entry name" value="SQR/QFR_C/D"/>
</dbReference>
<name>A0A1W2CPB6_9MICO</name>
<evidence type="ECO:0000313" key="10">
    <source>
        <dbReference type="Proteomes" id="UP000192634"/>
    </source>
</evidence>
<reference evidence="9 10" key="1">
    <citation type="submission" date="2017-04" db="EMBL/GenBank/DDBJ databases">
        <authorList>
            <person name="Afonso C.L."/>
            <person name="Miller P.J."/>
            <person name="Scott M.A."/>
            <person name="Spackman E."/>
            <person name="Goraichik I."/>
            <person name="Dimitrov K.M."/>
            <person name="Suarez D.L."/>
            <person name="Swayne D.E."/>
        </authorList>
    </citation>
    <scope>NUCLEOTIDE SEQUENCE [LARGE SCALE GENOMIC DNA]</scope>
    <source>
        <strain evidence="9 10">CGMCC 1.12511</strain>
    </source>
</reference>
<dbReference type="AlphaFoldDB" id="A0A1W2CPB6"/>
<sequence length="270" mass="29719">MCCLLRHGNRANITPWEGRPGYVCLLTRRYLDPVATTTLPAKKKGVASSSIGLKYLMAGTGVIFILYVLLHMYGNLKALAGQEAFDEYAHHLRTFGEPMLPYGGLLWIVRVVLILAIIGHVYAALKLIARNNAARPVKYQAKKNISSTFASRTMRWGGLALLLFVIFHLIHFTVVKPNFNSSADADAVKESPFVMISASFELWWVVLIYVLAMIALGMHLYHGVYSASQTMGLNRTAVARSRARALGGVIAAVVVVGFLIPPLALFFNLV</sequence>
<evidence type="ECO:0000256" key="6">
    <source>
        <dbReference type="ARBA" id="ARBA00023004"/>
    </source>
</evidence>
<keyword evidence="7 8" id="KW-0472">Membrane</keyword>
<dbReference type="NCBIfam" id="TIGR02046">
    <property type="entry name" value="sdhC_b558_fam"/>
    <property type="match status" value="1"/>
</dbReference>
<dbReference type="Proteomes" id="UP000192634">
    <property type="component" value="Unassembled WGS sequence"/>
</dbReference>
<evidence type="ECO:0000256" key="7">
    <source>
        <dbReference type="ARBA" id="ARBA00023136"/>
    </source>
</evidence>
<feature type="transmembrane region" description="Helical" evidence="8">
    <location>
        <begin position="52"/>
        <end position="70"/>
    </location>
</feature>
<evidence type="ECO:0000256" key="2">
    <source>
        <dbReference type="ARBA" id="ARBA00022617"/>
    </source>
</evidence>
<protein>
    <submittedName>
        <fullName evidence="9">Succinate dehydrogenase subunit C</fullName>
    </submittedName>
</protein>
<evidence type="ECO:0000256" key="5">
    <source>
        <dbReference type="ARBA" id="ARBA00022989"/>
    </source>
</evidence>
<dbReference type="EMBL" id="FWXN01000012">
    <property type="protein sequence ID" value="SMC87107.1"/>
    <property type="molecule type" value="Genomic_DNA"/>
</dbReference>
<gene>
    <name evidence="9" type="ORF">SAMN06296429_11216</name>
</gene>
<proteinExistence type="predicted"/>
<evidence type="ECO:0000256" key="4">
    <source>
        <dbReference type="ARBA" id="ARBA00022723"/>
    </source>
</evidence>
<comment type="subcellular location">
    <subcellularLocation>
        <location evidence="1">Membrane</location>
    </subcellularLocation>
</comment>
<evidence type="ECO:0000313" key="9">
    <source>
        <dbReference type="EMBL" id="SMC87107.1"/>
    </source>
</evidence>
<feature type="transmembrane region" description="Helical" evidence="8">
    <location>
        <begin position="156"/>
        <end position="174"/>
    </location>
</feature>
<dbReference type="InterPro" id="IPR011138">
    <property type="entry name" value="Cytochrome_b-558"/>
</dbReference>
<dbReference type="GO" id="GO:0046872">
    <property type="term" value="F:metal ion binding"/>
    <property type="evidence" value="ECO:0007669"/>
    <property type="project" value="UniProtKB-KW"/>
</dbReference>
<dbReference type="SUPFAM" id="SSF81343">
    <property type="entry name" value="Fumarate reductase respiratory complex transmembrane subunits"/>
    <property type="match status" value="1"/>
</dbReference>
<dbReference type="Gene3D" id="1.20.1300.10">
    <property type="entry name" value="Fumarate reductase/succinate dehydrogenase, transmembrane subunit"/>
    <property type="match status" value="1"/>
</dbReference>
<feature type="transmembrane region" description="Helical" evidence="8">
    <location>
        <begin position="202"/>
        <end position="224"/>
    </location>
</feature>
<evidence type="ECO:0000256" key="8">
    <source>
        <dbReference type="SAM" id="Phobius"/>
    </source>
</evidence>
<feature type="transmembrane region" description="Helical" evidence="8">
    <location>
        <begin position="105"/>
        <end position="125"/>
    </location>
</feature>
<dbReference type="InterPro" id="IPR000701">
    <property type="entry name" value="SuccDH_FuR_B_TM-su"/>
</dbReference>
<feature type="transmembrane region" description="Helical" evidence="8">
    <location>
        <begin position="245"/>
        <end position="267"/>
    </location>
</feature>